<dbReference type="Proteomes" id="UP000603453">
    <property type="component" value="Unassembled WGS sequence"/>
</dbReference>
<dbReference type="AlphaFoldDB" id="A0A8H7RNT6"/>
<gene>
    <name evidence="8" type="ORF">INT47_011255</name>
</gene>
<dbReference type="InterPro" id="IPR036412">
    <property type="entry name" value="HAD-like_sf"/>
</dbReference>
<organism evidence="8 9">
    <name type="scientific">Mucor saturninus</name>
    <dbReference type="NCBI Taxonomy" id="64648"/>
    <lineage>
        <taxon>Eukaryota</taxon>
        <taxon>Fungi</taxon>
        <taxon>Fungi incertae sedis</taxon>
        <taxon>Mucoromycota</taxon>
        <taxon>Mucoromycotina</taxon>
        <taxon>Mucoromycetes</taxon>
        <taxon>Mucorales</taxon>
        <taxon>Mucorineae</taxon>
        <taxon>Mucoraceae</taxon>
        <taxon>Mucor</taxon>
    </lineage>
</organism>
<keyword evidence="9" id="KW-1185">Reference proteome</keyword>
<accession>A0A8H7RNT6</accession>
<feature type="compositionally biased region" description="Basic and acidic residues" evidence="6">
    <location>
        <begin position="349"/>
        <end position="366"/>
    </location>
</feature>
<dbReference type="GO" id="GO:0005634">
    <property type="term" value="C:nucleus"/>
    <property type="evidence" value="ECO:0007669"/>
    <property type="project" value="UniProtKB-ARBA"/>
</dbReference>
<evidence type="ECO:0000256" key="6">
    <source>
        <dbReference type="SAM" id="MobiDB-lite"/>
    </source>
</evidence>
<dbReference type="GO" id="GO:0009062">
    <property type="term" value="P:fatty acid catabolic process"/>
    <property type="evidence" value="ECO:0007669"/>
    <property type="project" value="TreeGrafter"/>
</dbReference>
<keyword evidence="5" id="KW-0378">Hydrolase</keyword>
<comment type="cofactor">
    <cofactor evidence="1">
        <name>Mg(2+)</name>
        <dbReference type="ChEBI" id="CHEBI:18420"/>
    </cofactor>
</comment>
<evidence type="ECO:0000256" key="2">
    <source>
        <dbReference type="ARBA" id="ARBA00005476"/>
    </source>
</evidence>
<evidence type="ECO:0000313" key="8">
    <source>
        <dbReference type="EMBL" id="KAG2213106.1"/>
    </source>
</evidence>
<protein>
    <recommendedName>
        <fullName evidence="3">phosphatidate phosphatase</fullName>
        <ecNumber evidence="3">3.1.3.4</ecNumber>
    </recommendedName>
</protein>
<feature type="region of interest" description="Disordered" evidence="6">
    <location>
        <begin position="232"/>
        <end position="285"/>
    </location>
</feature>
<feature type="compositionally biased region" description="Basic and acidic residues" evidence="6">
    <location>
        <begin position="472"/>
        <end position="486"/>
    </location>
</feature>
<dbReference type="SMART" id="SM00775">
    <property type="entry name" value="LNS2"/>
    <property type="match status" value="1"/>
</dbReference>
<reference evidence="8" key="1">
    <citation type="submission" date="2020-12" db="EMBL/GenBank/DDBJ databases">
        <title>Metabolic potential, ecology and presence of endohyphal bacteria is reflected in genomic diversity of Mucoromycotina.</title>
        <authorList>
            <person name="Muszewska A."/>
            <person name="Okrasinska A."/>
            <person name="Steczkiewicz K."/>
            <person name="Drgas O."/>
            <person name="Orlowska M."/>
            <person name="Perlinska-Lenart U."/>
            <person name="Aleksandrzak-Piekarczyk T."/>
            <person name="Szatraj K."/>
            <person name="Zielenkiewicz U."/>
            <person name="Pilsyk S."/>
            <person name="Malc E."/>
            <person name="Mieczkowski P."/>
            <person name="Kruszewska J.S."/>
            <person name="Biernat P."/>
            <person name="Pawlowska J."/>
        </authorList>
    </citation>
    <scope>NUCLEOTIDE SEQUENCE</scope>
    <source>
        <strain evidence="8">WA0000017839</strain>
    </source>
</reference>
<keyword evidence="4" id="KW-0597">Phosphoprotein</keyword>
<evidence type="ECO:0000313" key="9">
    <source>
        <dbReference type="Proteomes" id="UP000603453"/>
    </source>
</evidence>
<feature type="region of interest" description="Disordered" evidence="6">
    <location>
        <begin position="106"/>
        <end position="149"/>
    </location>
</feature>
<sequence length="1111" mass="123287">MEYVGKLGSLFTSVHNFYNEINPATLSGAIDIVVVEQQDGDLACSPFHVRFGKLSVLMPQEKRVQIKVNGETVPYVMKVGEAGEAFFVFETEHEVPEEFQTSPIMEAVPEKSQEDPPYLDIGESKDDIKEGDTKQTDSFEDEEKHHHKLSVPAELQSPKMIIEEQMDKVVTKMEPLYEEPIIVKKNENDGATLIERVIPEPITTTTVAKEKFIVRPSQGDIYSTWMDVTHTSVQRTDKKDTSDTEETTGHGKGDESIVLDIAGYKTGSPEDEDEDEDSWSHEKEEAANLVKKEIVDKLFMNKKNEQELLSDNSDVSQQLVLEELAAQQQDDRGHQAITKEEEAAVAQQKADDKQDSPAEAAAHVDAEASTSAAAKKVAIALKEAAIAAKETDPVIKDDISKEMSKVQLTEEPVTTATTAAVTQDIVKKDVEVPTKRGLWGWGSARRQTTNESLPVKPQETPEAAPAATSEAKAAEEKPEAEAKNPEELDLITTGTTYRIQMSLCGDSVFGKDEQENARVFDEHISTYDNFTHNPNMLNDKRLVFRYENRYFAAGHTGPLFTSLFLFKKPLEDTSETSESDSKVSDSRESYQFGKGWRQWLSRSSVAAPTGMIETEQTEATPRHSEDTNAGQDITTFTTTTTTTSVGWSADHVHPGQEQPEAFPGPRKVYAKTLRLTSDQLKSLNLKKGANTISFSVSSAYQGTATCAAKIFYWNYGYSVVISDIDGTITKSDALGHVFTMIGKDWTHMGVAKLYTDIANNGYHFLYLTSRAIGQADYTRDYLKKVAQDKYQLPDGPVIMSPDRLFTSFHREVIIRKPEVFKMACLRDVQRLFGGRDPFYAGFGNRITDARSYRSVNVPTSRIFTIDPYGDLKLELLMGFKSSYIHLNDLVDQIFPPINRVIDEEYTDWNFWKSPFPEIDIPELDIPLEPTSPKPKPIKPDPSVLPPSSVVASASSSSRGLLRSFTSRSDSSSSLQSNRKLQSSSSTPTVLKSPKVLANDNEVTSDQKAAVINTGDVDDNSSLISTSPPTSASLMNKVSSGFGGVRSTLSRTFLSSSENGSSKSIQEDIKKEEVADVKKQADVKEDDEEEDESKQDVDSLLDDIDMDDIPFI</sequence>
<proteinExistence type="inferred from homology"/>
<comment type="similarity">
    <text evidence="2">Belongs to the lipin family.</text>
</comment>
<dbReference type="PANTHER" id="PTHR12181:SF12">
    <property type="entry name" value="PHOSPHATIDATE PHOSPHATASE"/>
    <property type="match status" value="1"/>
</dbReference>
<dbReference type="GO" id="GO:0019432">
    <property type="term" value="P:triglyceride biosynthetic process"/>
    <property type="evidence" value="ECO:0007669"/>
    <property type="project" value="TreeGrafter"/>
</dbReference>
<feature type="compositionally biased region" description="Low complexity" evidence="6">
    <location>
        <begin position="456"/>
        <end position="471"/>
    </location>
</feature>
<feature type="compositionally biased region" description="Basic and acidic residues" evidence="6">
    <location>
        <begin position="235"/>
        <end position="255"/>
    </location>
</feature>
<feature type="compositionally biased region" description="Polar residues" evidence="6">
    <location>
        <begin position="1019"/>
        <end position="1031"/>
    </location>
</feature>
<dbReference type="InterPro" id="IPR023214">
    <property type="entry name" value="HAD_sf"/>
</dbReference>
<dbReference type="EC" id="3.1.3.4" evidence="3"/>
<dbReference type="Pfam" id="PF08235">
    <property type="entry name" value="LNS2"/>
    <property type="match status" value="1"/>
</dbReference>
<dbReference type="InterPro" id="IPR031315">
    <property type="entry name" value="LNS2/PITP"/>
</dbReference>
<dbReference type="FunFam" id="3.40.50.1000:FF:000063">
    <property type="entry name" value="Nuclear elongation and deformation protein"/>
    <property type="match status" value="1"/>
</dbReference>
<dbReference type="EMBL" id="JAEPRD010000004">
    <property type="protein sequence ID" value="KAG2213106.1"/>
    <property type="molecule type" value="Genomic_DNA"/>
</dbReference>
<evidence type="ECO:0000256" key="3">
    <source>
        <dbReference type="ARBA" id="ARBA00012638"/>
    </source>
</evidence>
<dbReference type="Pfam" id="PF16876">
    <property type="entry name" value="Lipin_mid"/>
    <property type="match status" value="1"/>
</dbReference>
<feature type="compositionally biased region" description="Basic and acidic residues" evidence="6">
    <location>
        <begin position="1064"/>
        <end position="1082"/>
    </location>
</feature>
<dbReference type="SUPFAM" id="SSF56784">
    <property type="entry name" value="HAD-like"/>
    <property type="match status" value="1"/>
</dbReference>
<feature type="region of interest" description="Disordered" evidence="6">
    <location>
        <begin position="442"/>
        <end position="486"/>
    </location>
</feature>
<feature type="compositionally biased region" description="Basic and acidic residues" evidence="6">
    <location>
        <begin position="122"/>
        <end position="137"/>
    </location>
</feature>
<feature type="region of interest" description="Disordered" evidence="6">
    <location>
        <begin position="1052"/>
        <end position="1111"/>
    </location>
</feature>
<evidence type="ECO:0000256" key="1">
    <source>
        <dbReference type="ARBA" id="ARBA00001946"/>
    </source>
</evidence>
<dbReference type="GO" id="GO:0008195">
    <property type="term" value="F:phosphatidate phosphatase activity"/>
    <property type="evidence" value="ECO:0007669"/>
    <property type="project" value="UniProtKB-EC"/>
</dbReference>
<dbReference type="InterPro" id="IPR007651">
    <property type="entry name" value="Lipin_N"/>
</dbReference>
<evidence type="ECO:0000256" key="4">
    <source>
        <dbReference type="ARBA" id="ARBA00022553"/>
    </source>
</evidence>
<dbReference type="Gene3D" id="3.40.50.1000">
    <property type="entry name" value="HAD superfamily/HAD-like"/>
    <property type="match status" value="1"/>
</dbReference>
<dbReference type="InterPro" id="IPR026058">
    <property type="entry name" value="LIPIN"/>
</dbReference>
<feature type="region of interest" description="Disordered" evidence="6">
    <location>
        <begin position="340"/>
        <end position="369"/>
    </location>
</feature>
<evidence type="ECO:0000259" key="7">
    <source>
        <dbReference type="SMART" id="SM00775"/>
    </source>
</evidence>
<dbReference type="InterPro" id="IPR013209">
    <property type="entry name" value="LNS2"/>
</dbReference>
<dbReference type="Pfam" id="PF04571">
    <property type="entry name" value="Lipin_N"/>
    <property type="match status" value="1"/>
</dbReference>
<feature type="compositionally biased region" description="Acidic residues" evidence="6">
    <location>
        <begin position="1083"/>
        <end position="1111"/>
    </location>
</feature>
<feature type="compositionally biased region" description="Low complexity" evidence="6">
    <location>
        <begin position="945"/>
        <end position="985"/>
    </location>
</feature>
<comment type="caution">
    <text evidence="8">The sequence shown here is derived from an EMBL/GenBank/DDBJ whole genome shotgun (WGS) entry which is preliminary data.</text>
</comment>
<name>A0A8H7RNT6_9FUNG</name>
<feature type="region of interest" description="Disordered" evidence="6">
    <location>
        <begin position="922"/>
        <end position="1031"/>
    </location>
</feature>
<dbReference type="InterPro" id="IPR031703">
    <property type="entry name" value="Lipin_mid"/>
</dbReference>
<feature type="domain" description="LNS2/PITP" evidence="7">
    <location>
        <begin position="719"/>
        <end position="874"/>
    </location>
</feature>
<evidence type="ECO:0000256" key="5">
    <source>
        <dbReference type="ARBA" id="ARBA00022801"/>
    </source>
</evidence>
<dbReference type="OrthoDB" id="4567at2759"/>
<dbReference type="PANTHER" id="PTHR12181">
    <property type="entry name" value="LIPIN"/>
    <property type="match status" value="1"/>
</dbReference>